<gene>
    <name evidence="2" type="ORF">C7H09_16235</name>
</gene>
<proteinExistence type="predicted"/>
<comment type="caution">
    <text evidence="2">The sequence shown here is derived from an EMBL/GenBank/DDBJ whole genome shotgun (WGS) entry which is preliminary data.</text>
</comment>
<dbReference type="EMBL" id="PXNP01000104">
    <property type="protein sequence ID" value="PSF05146.1"/>
    <property type="molecule type" value="Genomic_DNA"/>
</dbReference>
<sequence>MPRIRDLIINLLAKRRLWQAMVLVSVAAVLFLATTSNTYPVPASANDKINHVIAFLELTLVTRLAWPRLPALWYAPALLAFGFSLEVVQATLPYRDFALSDVAADALGIGLGLLPWPGIKTVVDAHLRKSPDNV</sequence>
<dbReference type="Proteomes" id="UP000239866">
    <property type="component" value="Unassembled WGS sequence"/>
</dbReference>
<evidence type="ECO:0000313" key="2">
    <source>
        <dbReference type="EMBL" id="PSF05146.1"/>
    </source>
</evidence>
<protein>
    <submittedName>
        <fullName evidence="2">Teicoplanin resistance protein VanZ</fullName>
    </submittedName>
</protein>
<evidence type="ECO:0000313" key="3">
    <source>
        <dbReference type="Proteomes" id="UP000239866"/>
    </source>
</evidence>
<feature type="transmembrane region" description="Helical" evidence="1">
    <location>
        <begin position="69"/>
        <end position="88"/>
    </location>
</feature>
<keyword evidence="1" id="KW-0812">Transmembrane</keyword>
<name>A0A2T1K4Q3_9GAMM</name>
<dbReference type="RefSeq" id="WP_106764644.1">
    <property type="nucleotide sequence ID" value="NZ_PXNP01000104.1"/>
</dbReference>
<dbReference type="PANTHER" id="PTHR28008">
    <property type="entry name" value="DOMAIN PROTEIN, PUTATIVE (AFU_ORTHOLOGUE AFUA_3G10980)-RELATED"/>
    <property type="match status" value="1"/>
</dbReference>
<evidence type="ECO:0000256" key="1">
    <source>
        <dbReference type="SAM" id="Phobius"/>
    </source>
</evidence>
<keyword evidence="1" id="KW-1133">Transmembrane helix</keyword>
<dbReference type="OrthoDB" id="7376558at2"/>
<organism evidence="2 3">
    <name type="scientific">Marinobacter fuscus</name>
    <dbReference type="NCBI Taxonomy" id="2109942"/>
    <lineage>
        <taxon>Bacteria</taxon>
        <taxon>Pseudomonadati</taxon>
        <taxon>Pseudomonadota</taxon>
        <taxon>Gammaproteobacteria</taxon>
        <taxon>Pseudomonadales</taxon>
        <taxon>Marinobacteraceae</taxon>
        <taxon>Marinobacter</taxon>
    </lineage>
</organism>
<keyword evidence="3" id="KW-1185">Reference proteome</keyword>
<reference evidence="2 3" key="1">
    <citation type="submission" date="2018-03" db="EMBL/GenBank/DDBJ databases">
        <title>Marinobacter brunus sp. nov., a marine bacterium of Gamma-proteobacteria isolated from the surface seawater of the South China Sea.</title>
        <authorList>
            <person name="Cheng H."/>
            <person name="Wu Y.-H."/>
            <person name="Xamxidin M."/>
            <person name="Xu X.-W."/>
        </authorList>
    </citation>
    <scope>NUCLEOTIDE SEQUENCE [LARGE SCALE GENOMIC DNA]</scope>
    <source>
        <strain evidence="2 3">NH169-3</strain>
    </source>
</reference>
<dbReference type="PANTHER" id="PTHR28008:SF1">
    <property type="entry name" value="DOMAIN PROTEIN, PUTATIVE (AFU_ORTHOLOGUE AFUA_3G10980)-RELATED"/>
    <property type="match status" value="1"/>
</dbReference>
<accession>A0A2T1K4Q3</accession>
<keyword evidence="1" id="KW-0472">Membrane</keyword>
<dbReference type="AlphaFoldDB" id="A0A2T1K4Q3"/>